<evidence type="ECO:0000256" key="5">
    <source>
        <dbReference type="ARBA" id="ARBA00023002"/>
    </source>
</evidence>
<keyword evidence="3 8" id="KW-0274">FAD</keyword>
<dbReference type="AlphaFoldDB" id="F3YTR7"/>
<evidence type="ECO:0000313" key="13">
    <source>
        <dbReference type="EMBL" id="EGJ48448.1"/>
    </source>
</evidence>
<keyword evidence="4" id="KW-0521">NADP</keyword>
<sequence length="488" mass="52730">MADYDYDIGVIGGGSAGLTVAAGAAQLGAKTLLVEKEKALGGDCLHYGCVPSKALIRTSRAYHQAGNLTRYGLPAAKLPPVDYAQVVARIKSVIGAIQKHDSPERFCSLGARVEFANPEFVDEHQVRLDGRMVTARNWVLATGSSPAVPPIEGLKDTPHLTNKEIFYLDQLPASMIVLGAGPISIEMAQAFSRLGCKVHVVQRSDHILTKEDPDMADAVQRVLEAEGVVFHLHSDIKRVRDTGRHREVVVAGADGQERTLMAEALLVAMGRAPNVRGLYLENAGVEFDRHGVKVDGHMRTSQAHIFAAGDVNGKYYFTHAAGYEGGIVVSNAVVHWPRKADYTLMPWCTYTDPELANIGHNEHSAKEAGLEYEVWSEEFEGNDRAQCEGETTGRIRLLLGKHGKPLGVQILGPRAGDLLGEWAGVLGGGVKLSSLAGAVHPYPTLAEINKRVAGSYIGSKLFSDFTKKTLKLFFNYKGRACEMAPAGE</sequence>
<dbReference type="Proteomes" id="UP000007844">
    <property type="component" value="Chromosome"/>
</dbReference>
<dbReference type="eggNOG" id="COG1249">
    <property type="taxonomic scope" value="Bacteria"/>
</dbReference>
<evidence type="ECO:0000256" key="1">
    <source>
        <dbReference type="ARBA" id="ARBA00007532"/>
    </source>
</evidence>
<gene>
    <name evidence="13" type="ORF">Desaf_0086</name>
</gene>
<evidence type="ECO:0000256" key="4">
    <source>
        <dbReference type="ARBA" id="ARBA00022857"/>
    </source>
</evidence>
<feature type="domain" description="FAD/NAD(P)-binding" evidence="12">
    <location>
        <begin position="6"/>
        <end position="325"/>
    </location>
</feature>
<dbReference type="GO" id="GO:0050660">
    <property type="term" value="F:flavin adenine dinucleotide binding"/>
    <property type="evidence" value="ECO:0007669"/>
    <property type="project" value="TreeGrafter"/>
</dbReference>
<evidence type="ECO:0000256" key="6">
    <source>
        <dbReference type="ARBA" id="ARBA00023157"/>
    </source>
</evidence>
<keyword evidence="14" id="KW-1185">Reference proteome</keyword>
<name>F3YTR7_DESAF</name>
<comment type="similarity">
    <text evidence="1 10">Belongs to the class-I pyridine nucleotide-disulfide oxidoreductase family.</text>
</comment>
<dbReference type="Gene3D" id="3.50.50.60">
    <property type="entry name" value="FAD/NAD(P)-binding domain"/>
    <property type="match status" value="2"/>
</dbReference>
<dbReference type="PIRSF" id="PIRSF000350">
    <property type="entry name" value="Mercury_reductase_MerA"/>
    <property type="match status" value="1"/>
</dbReference>
<dbReference type="PANTHER" id="PTHR43014">
    <property type="entry name" value="MERCURIC REDUCTASE"/>
    <property type="match status" value="1"/>
</dbReference>
<dbReference type="Pfam" id="PF02852">
    <property type="entry name" value="Pyr_redox_dim"/>
    <property type="match status" value="1"/>
</dbReference>
<dbReference type="PANTHER" id="PTHR43014:SF2">
    <property type="entry name" value="MERCURIC REDUCTASE"/>
    <property type="match status" value="1"/>
</dbReference>
<dbReference type="HOGENOM" id="CLU_016755_1_0_7"/>
<feature type="binding site" evidence="8">
    <location>
        <begin position="142"/>
        <end position="144"/>
    </location>
    <ligand>
        <name>FAD</name>
        <dbReference type="ChEBI" id="CHEBI:57692"/>
    </ligand>
</feature>
<evidence type="ECO:0000256" key="10">
    <source>
        <dbReference type="RuleBase" id="RU003691"/>
    </source>
</evidence>
<feature type="binding site" evidence="8">
    <location>
        <position position="270"/>
    </location>
    <ligand>
        <name>NAD(+)</name>
        <dbReference type="ChEBI" id="CHEBI:57540"/>
    </ligand>
</feature>
<evidence type="ECO:0000256" key="9">
    <source>
        <dbReference type="PIRSR" id="PIRSR000350-4"/>
    </source>
</evidence>
<keyword evidence="8" id="KW-0547">Nucleotide-binding</keyword>
<feature type="binding site" evidence="8">
    <location>
        <position position="53"/>
    </location>
    <ligand>
        <name>FAD</name>
        <dbReference type="ChEBI" id="CHEBI:57692"/>
    </ligand>
</feature>
<organism evidence="13 14">
    <name type="scientific">Desulfocurvibacter africanus subsp. africanus str. Walvis Bay</name>
    <dbReference type="NCBI Taxonomy" id="690850"/>
    <lineage>
        <taxon>Bacteria</taxon>
        <taxon>Pseudomonadati</taxon>
        <taxon>Thermodesulfobacteriota</taxon>
        <taxon>Desulfovibrionia</taxon>
        <taxon>Desulfovibrionales</taxon>
        <taxon>Desulfovibrionaceae</taxon>
        <taxon>Desulfocurvibacter</taxon>
    </lineage>
</organism>
<dbReference type="Gene3D" id="3.30.390.30">
    <property type="match status" value="1"/>
</dbReference>
<evidence type="ECO:0000256" key="7">
    <source>
        <dbReference type="ARBA" id="ARBA00023284"/>
    </source>
</evidence>
<dbReference type="InterPro" id="IPR016156">
    <property type="entry name" value="FAD/NAD-linked_Rdtase_dimer_sf"/>
</dbReference>
<evidence type="ECO:0000259" key="12">
    <source>
        <dbReference type="Pfam" id="PF07992"/>
    </source>
</evidence>
<dbReference type="InterPro" id="IPR004099">
    <property type="entry name" value="Pyr_nucl-diS_OxRdtase_dimer"/>
</dbReference>
<feature type="domain" description="Pyridine nucleotide-disulphide oxidoreductase dimerisation" evidence="11">
    <location>
        <begin position="345"/>
        <end position="448"/>
    </location>
</feature>
<keyword evidence="6" id="KW-1015">Disulfide bond</keyword>
<keyword evidence="7 10" id="KW-0676">Redox-active center</keyword>
<dbReference type="STRING" id="690850.Desaf_0086"/>
<accession>F3YTR7</accession>
<evidence type="ECO:0000256" key="2">
    <source>
        <dbReference type="ARBA" id="ARBA00022630"/>
    </source>
</evidence>
<dbReference type="InterPro" id="IPR012999">
    <property type="entry name" value="Pyr_OxRdtase_I_AS"/>
</dbReference>
<dbReference type="GO" id="GO:0003955">
    <property type="term" value="F:NAD(P)H dehydrogenase (quinone) activity"/>
    <property type="evidence" value="ECO:0007669"/>
    <property type="project" value="TreeGrafter"/>
</dbReference>
<dbReference type="FunFam" id="3.30.390.30:FF:000001">
    <property type="entry name" value="Dihydrolipoyl dehydrogenase"/>
    <property type="match status" value="1"/>
</dbReference>
<dbReference type="PRINTS" id="PR00411">
    <property type="entry name" value="PNDRDTASEI"/>
</dbReference>
<dbReference type="Pfam" id="PF07992">
    <property type="entry name" value="Pyr_redox_2"/>
    <property type="match status" value="1"/>
</dbReference>
<dbReference type="PRINTS" id="PR00368">
    <property type="entry name" value="FADPNR"/>
</dbReference>
<protein>
    <submittedName>
        <fullName evidence="13">Dihydrolipoyl dehydrogenase</fullName>
    </submittedName>
</protein>
<dbReference type="EMBL" id="CP003221">
    <property type="protein sequence ID" value="EGJ48448.1"/>
    <property type="molecule type" value="Genomic_DNA"/>
</dbReference>
<dbReference type="InterPro" id="IPR036188">
    <property type="entry name" value="FAD/NAD-bd_sf"/>
</dbReference>
<keyword evidence="2 10" id="KW-0285">Flavoprotein</keyword>
<evidence type="ECO:0000313" key="14">
    <source>
        <dbReference type="Proteomes" id="UP000007844"/>
    </source>
</evidence>
<dbReference type="KEGG" id="daf:Desaf_0086"/>
<dbReference type="RefSeq" id="WP_014258324.1">
    <property type="nucleotide sequence ID" value="NC_016629.1"/>
</dbReference>
<evidence type="ECO:0000259" key="11">
    <source>
        <dbReference type="Pfam" id="PF02852"/>
    </source>
</evidence>
<feature type="binding site" evidence="8">
    <location>
        <begin position="179"/>
        <end position="186"/>
    </location>
    <ligand>
        <name>NAD(+)</name>
        <dbReference type="ChEBI" id="CHEBI:57540"/>
    </ligand>
</feature>
<dbReference type="SUPFAM" id="SSF55424">
    <property type="entry name" value="FAD/NAD-linked reductases, dimerisation (C-terminal) domain"/>
    <property type="match status" value="1"/>
</dbReference>
<dbReference type="InterPro" id="IPR001100">
    <property type="entry name" value="Pyr_nuc-diS_OxRdtase"/>
</dbReference>
<proteinExistence type="inferred from homology"/>
<dbReference type="InterPro" id="IPR023753">
    <property type="entry name" value="FAD/NAD-binding_dom"/>
</dbReference>
<keyword evidence="8" id="KW-0520">NAD</keyword>
<evidence type="ECO:0000256" key="8">
    <source>
        <dbReference type="PIRSR" id="PIRSR000350-3"/>
    </source>
</evidence>
<reference evidence="13 14" key="1">
    <citation type="journal article" date="2011" name="J. Bacteriol.">
        <title>Genome sequence of the mercury-methylating and pleomorphic Desulfovibrio africanus Strain Walvis Bay.</title>
        <authorList>
            <person name="Brown S.D."/>
            <person name="Wall J.D."/>
            <person name="Kucken A.M."/>
            <person name="Gilmour C.C."/>
            <person name="Podar M."/>
            <person name="Brandt C.C."/>
            <person name="Teshima H."/>
            <person name="Detter J.C."/>
            <person name="Han C.S."/>
            <person name="Land M.L."/>
            <person name="Lucas S."/>
            <person name="Han J."/>
            <person name="Pennacchio L."/>
            <person name="Nolan M."/>
            <person name="Pitluck S."/>
            <person name="Woyke T."/>
            <person name="Goodwin L."/>
            <person name="Palumbo A.V."/>
            <person name="Elias D.A."/>
        </authorList>
    </citation>
    <scope>NUCLEOTIDE SEQUENCE [LARGE SCALE GENOMIC DNA]</scope>
    <source>
        <strain evidence="13 14">Walvis Bay</strain>
    </source>
</reference>
<dbReference type="GO" id="GO:0016668">
    <property type="term" value="F:oxidoreductase activity, acting on a sulfur group of donors, NAD(P) as acceptor"/>
    <property type="evidence" value="ECO:0007669"/>
    <property type="project" value="InterPro"/>
</dbReference>
<comment type="cofactor">
    <cofactor evidence="8">
        <name>FAD</name>
        <dbReference type="ChEBI" id="CHEBI:57692"/>
    </cofactor>
    <text evidence="8">Binds 1 FAD per subunit.</text>
</comment>
<feature type="disulfide bond" description="Redox-active" evidence="9">
    <location>
        <begin position="44"/>
        <end position="49"/>
    </location>
</feature>
<dbReference type="SUPFAM" id="SSF51905">
    <property type="entry name" value="FAD/NAD(P)-binding domain"/>
    <property type="match status" value="1"/>
</dbReference>
<evidence type="ECO:0000256" key="3">
    <source>
        <dbReference type="ARBA" id="ARBA00022827"/>
    </source>
</evidence>
<feature type="binding site" evidence="8">
    <location>
        <position position="310"/>
    </location>
    <ligand>
        <name>FAD</name>
        <dbReference type="ChEBI" id="CHEBI:57692"/>
    </ligand>
</feature>
<dbReference type="PROSITE" id="PS00076">
    <property type="entry name" value="PYRIDINE_REDOX_1"/>
    <property type="match status" value="1"/>
</dbReference>
<keyword evidence="5 10" id="KW-0560">Oxidoreductase</keyword>